<feature type="domain" description="PAS" evidence="7">
    <location>
        <begin position="23"/>
        <end position="52"/>
    </location>
</feature>
<dbReference type="CDD" id="cd00130">
    <property type="entry name" value="PAS"/>
    <property type="match status" value="4"/>
</dbReference>
<dbReference type="InterPro" id="IPR003594">
    <property type="entry name" value="HATPase_dom"/>
</dbReference>
<dbReference type="PANTHER" id="PTHR43304:SF1">
    <property type="entry name" value="PAC DOMAIN-CONTAINING PROTEIN"/>
    <property type="match status" value="1"/>
</dbReference>
<evidence type="ECO:0000313" key="10">
    <source>
        <dbReference type="Proteomes" id="UP000030185"/>
    </source>
</evidence>
<evidence type="ECO:0000259" key="6">
    <source>
        <dbReference type="PROSITE" id="PS50109"/>
    </source>
</evidence>
<evidence type="ECO:0000259" key="8">
    <source>
        <dbReference type="PROSITE" id="PS50113"/>
    </source>
</evidence>
<dbReference type="InterPro" id="IPR000700">
    <property type="entry name" value="PAS-assoc_C"/>
</dbReference>
<dbReference type="InterPro" id="IPR052162">
    <property type="entry name" value="Sensor_kinase/Photoreceptor"/>
</dbReference>
<dbReference type="InterPro" id="IPR000014">
    <property type="entry name" value="PAS"/>
</dbReference>
<dbReference type="SUPFAM" id="SSF55874">
    <property type="entry name" value="ATPase domain of HSP90 chaperone/DNA topoisomerase II/histidine kinase"/>
    <property type="match status" value="1"/>
</dbReference>
<dbReference type="Gene3D" id="1.10.287.130">
    <property type="match status" value="1"/>
</dbReference>
<dbReference type="NCBIfam" id="TIGR00229">
    <property type="entry name" value="sensory_box"/>
    <property type="match status" value="3"/>
</dbReference>
<sequence>MIRKNDASLQLAEMLARHEQLGYLLLDSDLRIFNINSEAEYIFGIAKNEVLGCVITDLFPSLKYSEHITCIKEALNGNSRELRDLTLGPFSVFSSELFRFSYLPFKENIDENTNVLMLVKNLPKTAEVFNPGGKKFEFIMDEIDVGIWEVDMKGYTLYLNKSMCSMLNLSSVNDIKGKAYTEFFTPRSIESMKRQHRKGVKDVASVFEGELISGNGKILNVMIHGTPLFDDSGKVKGYIGTFTDITLKIKYQRELKNSEERFRMLFEKSQRANLISKDYKIILVNDALLKKFGYSSADELIGKSPTVLLALSSVETINERIRKINNKEEVENTFELFFSDKNGNEFPAEVEITYFELADGKSTHISIKDITDQKLAEEEIKKSEAKFRSLFNTPMIGIAFTDSSYRIVEANSKFLDIIKYTKEQFEEKEIYWKDLTPEEHIWRDDIAVQEFLKNGFINPYEKEYLRRDGSRVPVFVASAILGGINNTGVVFVIDASELKKSKEEANKIAEELSKFLYMASHDLKGPLASVIGLTMVAKNEVKDAKAIEYFSLIEKCTKKLDSSLVNLMKIIKIKSNVFEFVEIDFRKLVPEVLDTLIYQQAYDLPILELNVELKAPFFSEEELLVSIFQNLFENSIKYKSLLRKLLIKVTVRDINDAIEIIVEDNGRGINSKIINKIFDMFYRGDYDSKGSGLGLYIVQNGIEKFNGSISVRNIESGGAEFHIILPRELTRS</sequence>
<feature type="domain" description="PAS" evidence="7">
    <location>
        <begin position="132"/>
        <end position="203"/>
    </location>
</feature>
<dbReference type="InterPro" id="IPR003661">
    <property type="entry name" value="HisK_dim/P_dom"/>
</dbReference>
<dbReference type="EMBL" id="BBLT01000001">
    <property type="protein sequence ID" value="GAL82905.1"/>
    <property type="molecule type" value="Genomic_DNA"/>
</dbReference>
<proteinExistence type="predicted"/>
<dbReference type="Gene3D" id="3.30.450.20">
    <property type="entry name" value="PAS domain"/>
    <property type="match status" value="4"/>
</dbReference>
<keyword evidence="5 9" id="KW-0418">Kinase</keyword>
<dbReference type="eggNOG" id="COG3829">
    <property type="taxonomic scope" value="Bacteria"/>
</dbReference>
<feature type="domain" description="PAC" evidence="8">
    <location>
        <begin position="205"/>
        <end position="257"/>
    </location>
</feature>
<comment type="catalytic activity">
    <reaction evidence="1">
        <text>ATP + protein L-histidine = ADP + protein N-phospho-L-histidine.</text>
        <dbReference type="EC" id="2.7.13.3"/>
    </reaction>
</comment>
<dbReference type="RefSeq" id="WP_052429848.1">
    <property type="nucleotide sequence ID" value="NZ_BBLT01000001.1"/>
</dbReference>
<dbReference type="EC" id="2.7.13.3" evidence="2"/>
<dbReference type="PROSITE" id="PS50113">
    <property type="entry name" value="PAC"/>
    <property type="match status" value="1"/>
</dbReference>
<dbReference type="SMART" id="SM00388">
    <property type="entry name" value="HisKA"/>
    <property type="match status" value="1"/>
</dbReference>
<dbReference type="Proteomes" id="UP000030185">
    <property type="component" value="Unassembled WGS sequence"/>
</dbReference>
<dbReference type="InterPro" id="IPR036097">
    <property type="entry name" value="HisK_dim/P_sf"/>
</dbReference>
<dbReference type="SMART" id="SM00086">
    <property type="entry name" value="PAC"/>
    <property type="match status" value="3"/>
</dbReference>
<comment type="caution">
    <text evidence="9">The sequence shown here is derived from an EMBL/GenBank/DDBJ whole genome shotgun (WGS) entry which is preliminary data.</text>
</comment>
<dbReference type="PANTHER" id="PTHR43304">
    <property type="entry name" value="PHYTOCHROME-LIKE PROTEIN CPH1"/>
    <property type="match status" value="1"/>
</dbReference>
<protein>
    <recommendedName>
        <fullName evidence="2">histidine kinase</fullName>
        <ecNumber evidence="2">2.7.13.3</ecNumber>
    </recommendedName>
</protein>
<dbReference type="InterPro" id="IPR036890">
    <property type="entry name" value="HATPase_C_sf"/>
</dbReference>
<dbReference type="Gene3D" id="3.30.565.10">
    <property type="entry name" value="Histidine kinase-like ATPase, C-terminal domain"/>
    <property type="match status" value="1"/>
</dbReference>
<dbReference type="PROSITE" id="PS50109">
    <property type="entry name" value="HIS_KIN"/>
    <property type="match status" value="1"/>
</dbReference>
<evidence type="ECO:0000256" key="4">
    <source>
        <dbReference type="ARBA" id="ARBA00022679"/>
    </source>
</evidence>
<accession>A0A098L8A9</accession>
<dbReference type="SMART" id="SM00387">
    <property type="entry name" value="HATPase_c"/>
    <property type="match status" value="1"/>
</dbReference>
<dbReference type="SMART" id="SM00091">
    <property type="entry name" value="PAS"/>
    <property type="match status" value="4"/>
</dbReference>
<evidence type="ECO:0000256" key="3">
    <source>
        <dbReference type="ARBA" id="ARBA00022553"/>
    </source>
</evidence>
<dbReference type="SUPFAM" id="SSF55785">
    <property type="entry name" value="PYP-like sensor domain (PAS domain)"/>
    <property type="match status" value="4"/>
</dbReference>
<name>A0A098L8A9_9BACT</name>
<keyword evidence="10" id="KW-1185">Reference proteome</keyword>
<dbReference type="CDD" id="cd00082">
    <property type="entry name" value="HisKA"/>
    <property type="match status" value="1"/>
</dbReference>
<evidence type="ECO:0000256" key="5">
    <source>
        <dbReference type="ARBA" id="ARBA00022777"/>
    </source>
</evidence>
<dbReference type="InterPro" id="IPR004358">
    <property type="entry name" value="Sig_transdc_His_kin-like_C"/>
</dbReference>
<dbReference type="PROSITE" id="PS50112">
    <property type="entry name" value="PAS"/>
    <property type="match status" value="3"/>
</dbReference>
<evidence type="ECO:0000313" key="9">
    <source>
        <dbReference type="EMBL" id="GAL82905.1"/>
    </source>
</evidence>
<dbReference type="GO" id="GO:0000155">
    <property type="term" value="F:phosphorelay sensor kinase activity"/>
    <property type="evidence" value="ECO:0007669"/>
    <property type="project" value="InterPro"/>
</dbReference>
<reference evidence="9 10" key="1">
    <citation type="submission" date="2014-09" db="EMBL/GenBank/DDBJ databases">
        <title>Sporocytophaga myxococcoides PG-01 genome sequencing.</title>
        <authorList>
            <person name="Liu L."/>
            <person name="Gao P.J."/>
            <person name="Chen G.J."/>
            <person name="Wang L.S."/>
        </authorList>
    </citation>
    <scope>NUCLEOTIDE SEQUENCE [LARGE SCALE GENOMIC DNA]</scope>
    <source>
        <strain evidence="9 10">PG-01</strain>
    </source>
</reference>
<feature type="domain" description="Histidine kinase" evidence="6">
    <location>
        <begin position="518"/>
        <end position="729"/>
    </location>
</feature>
<dbReference type="eggNOG" id="COG2205">
    <property type="taxonomic scope" value="Bacteria"/>
</dbReference>
<gene>
    <name evidence="9" type="ORF">MYP_131</name>
</gene>
<feature type="domain" description="PAS" evidence="7">
    <location>
        <begin position="383"/>
        <end position="455"/>
    </location>
</feature>
<dbReference type="InterPro" id="IPR001610">
    <property type="entry name" value="PAC"/>
</dbReference>
<dbReference type="InterPro" id="IPR035965">
    <property type="entry name" value="PAS-like_dom_sf"/>
</dbReference>
<dbReference type="AlphaFoldDB" id="A0A098L8A9"/>
<evidence type="ECO:0000256" key="2">
    <source>
        <dbReference type="ARBA" id="ARBA00012438"/>
    </source>
</evidence>
<dbReference type="InterPro" id="IPR005467">
    <property type="entry name" value="His_kinase_dom"/>
</dbReference>
<dbReference type="Pfam" id="PF13426">
    <property type="entry name" value="PAS_9"/>
    <property type="match status" value="4"/>
</dbReference>
<dbReference type="Pfam" id="PF02518">
    <property type="entry name" value="HATPase_c"/>
    <property type="match status" value="1"/>
</dbReference>
<dbReference type="CDD" id="cd00075">
    <property type="entry name" value="HATPase"/>
    <property type="match status" value="1"/>
</dbReference>
<evidence type="ECO:0000259" key="7">
    <source>
        <dbReference type="PROSITE" id="PS50112"/>
    </source>
</evidence>
<keyword evidence="4" id="KW-0808">Transferase</keyword>
<dbReference type="STRING" id="153721.MYP_131"/>
<dbReference type="PRINTS" id="PR00344">
    <property type="entry name" value="BCTRLSENSOR"/>
</dbReference>
<evidence type="ECO:0000256" key="1">
    <source>
        <dbReference type="ARBA" id="ARBA00000085"/>
    </source>
</evidence>
<dbReference type="OrthoDB" id="9766459at2"/>
<dbReference type="SUPFAM" id="SSF47384">
    <property type="entry name" value="Homodimeric domain of signal transducing histidine kinase"/>
    <property type="match status" value="1"/>
</dbReference>
<organism evidence="9 10">
    <name type="scientific">Sporocytophaga myxococcoides</name>
    <dbReference type="NCBI Taxonomy" id="153721"/>
    <lineage>
        <taxon>Bacteria</taxon>
        <taxon>Pseudomonadati</taxon>
        <taxon>Bacteroidota</taxon>
        <taxon>Cytophagia</taxon>
        <taxon>Cytophagales</taxon>
        <taxon>Cytophagaceae</taxon>
        <taxon>Sporocytophaga</taxon>
    </lineage>
</organism>
<keyword evidence="3" id="KW-0597">Phosphoprotein</keyword>